<name>A0A0F7U6X9_NEOCL</name>
<keyword evidence="2" id="KW-0808">Transferase</keyword>
<organism evidence="9">
    <name type="scientific">Neospora caninum (strain Liverpool)</name>
    <dbReference type="NCBI Taxonomy" id="572307"/>
    <lineage>
        <taxon>Eukaryota</taxon>
        <taxon>Sar</taxon>
        <taxon>Alveolata</taxon>
        <taxon>Apicomplexa</taxon>
        <taxon>Conoidasida</taxon>
        <taxon>Coccidia</taxon>
        <taxon>Eucoccidiorida</taxon>
        <taxon>Eimeriorina</taxon>
        <taxon>Sarcocystidae</taxon>
        <taxon>Neospora</taxon>
    </lineage>
</organism>
<sequence>MCAFLSILAVLSVAGLRPRANFSLAANAEPPSAEERFPSTFHDSASADHQGAAEELQSTSERLAPDVHPLTGTQHRRLDSLVPGFLKRMQIFKRLRPVDDSKFNEFKKAGSRVTATFFSASHSEVTLIYKPSSALLDFLGFAREDVPYGLVIKAIPYEAVDLYSVVSEPYIHRMFDDKNKFPYVLPLLAALRSTTRRVVYLVLPLYRMLPNTVEEQAATVDFVLLLAELAMAARQLHERNLTHRDLKDDNFLVAPDGHIVVADMATVEFADEKSYLVGTTDFMPPETTSTYFLRHGFTRTRYDDTTDVYSLGVTFRRLGLMLMDQKVRIPNRKRLTTLVKKMTNLDPKARPNISQVMDDPYFEGIDFAVVRQRTGPAPFSKLPGADEAMKRIRAKIRQRQEEEDKFVNGEEGGRGKGKEKNAAKRKGERD</sequence>
<dbReference type="Pfam" id="PF00069">
    <property type="entry name" value="Pkinase"/>
    <property type="match status" value="1"/>
</dbReference>
<dbReference type="InterPro" id="IPR008271">
    <property type="entry name" value="Ser/Thr_kinase_AS"/>
</dbReference>
<feature type="compositionally biased region" description="Basic and acidic residues" evidence="6">
    <location>
        <begin position="398"/>
        <end position="430"/>
    </location>
</feature>
<feature type="chain" id="PRO_5012723423" evidence="7">
    <location>
        <begin position="16"/>
        <end position="430"/>
    </location>
</feature>
<evidence type="ECO:0000313" key="9">
    <source>
        <dbReference type="EMBL" id="CEL64147.1"/>
    </source>
</evidence>
<evidence type="ECO:0000256" key="1">
    <source>
        <dbReference type="ARBA" id="ARBA00022527"/>
    </source>
</evidence>
<keyword evidence="5" id="KW-0067">ATP-binding</keyword>
<feature type="region of interest" description="Disordered" evidence="6">
    <location>
        <begin position="395"/>
        <end position="430"/>
    </location>
</feature>
<dbReference type="SUPFAM" id="SSF56112">
    <property type="entry name" value="Protein kinase-like (PK-like)"/>
    <property type="match status" value="1"/>
</dbReference>
<feature type="region of interest" description="Disordered" evidence="6">
    <location>
        <begin position="27"/>
        <end position="69"/>
    </location>
</feature>
<keyword evidence="3" id="KW-0547">Nucleotide-binding</keyword>
<evidence type="ECO:0000256" key="3">
    <source>
        <dbReference type="ARBA" id="ARBA00022741"/>
    </source>
</evidence>
<evidence type="ECO:0000256" key="6">
    <source>
        <dbReference type="SAM" id="MobiDB-lite"/>
    </source>
</evidence>
<gene>
    <name evidence="9" type="ORF">BN1204_000650</name>
</gene>
<evidence type="ECO:0000256" key="7">
    <source>
        <dbReference type="SAM" id="SignalP"/>
    </source>
</evidence>
<accession>A0A0F7U6X9</accession>
<dbReference type="GO" id="GO:0005524">
    <property type="term" value="F:ATP binding"/>
    <property type="evidence" value="ECO:0007669"/>
    <property type="project" value="UniProtKB-KW"/>
</dbReference>
<dbReference type="SMART" id="SM00220">
    <property type="entry name" value="S_TKc"/>
    <property type="match status" value="1"/>
</dbReference>
<dbReference type="AlphaFoldDB" id="A0A0F7U6X9"/>
<dbReference type="InterPro" id="IPR000719">
    <property type="entry name" value="Prot_kinase_dom"/>
</dbReference>
<dbReference type="InterPro" id="IPR011009">
    <property type="entry name" value="Kinase-like_dom_sf"/>
</dbReference>
<dbReference type="EMBL" id="LN714474">
    <property type="protein sequence ID" value="CEL64147.1"/>
    <property type="molecule type" value="Genomic_DNA"/>
</dbReference>
<dbReference type="PANTHER" id="PTHR24351">
    <property type="entry name" value="RIBOSOMAL PROTEIN S6 KINASE"/>
    <property type="match status" value="1"/>
</dbReference>
<evidence type="ECO:0000256" key="5">
    <source>
        <dbReference type="ARBA" id="ARBA00022840"/>
    </source>
</evidence>
<keyword evidence="7" id="KW-0732">Signal</keyword>
<evidence type="ECO:0000259" key="8">
    <source>
        <dbReference type="PROSITE" id="PS50011"/>
    </source>
</evidence>
<evidence type="ECO:0000256" key="2">
    <source>
        <dbReference type="ARBA" id="ARBA00022679"/>
    </source>
</evidence>
<feature type="domain" description="Protein kinase" evidence="8">
    <location>
        <begin position="103"/>
        <end position="362"/>
    </location>
</feature>
<dbReference type="Gene3D" id="1.10.510.10">
    <property type="entry name" value="Transferase(Phosphotransferase) domain 1"/>
    <property type="match status" value="1"/>
</dbReference>
<feature type="signal peptide" evidence="7">
    <location>
        <begin position="1"/>
        <end position="15"/>
    </location>
</feature>
<proteinExistence type="predicted"/>
<evidence type="ECO:0000256" key="4">
    <source>
        <dbReference type="ARBA" id="ARBA00022777"/>
    </source>
</evidence>
<dbReference type="PROSITE" id="PS00108">
    <property type="entry name" value="PROTEIN_KINASE_ST"/>
    <property type="match status" value="1"/>
</dbReference>
<protein>
    <submittedName>
        <fullName evidence="9">Rhoptry kinase family protein ROP34, putative</fullName>
    </submittedName>
</protein>
<reference evidence="9" key="1">
    <citation type="journal article" date="2015" name="PLoS ONE">
        <title>Comprehensive Evaluation of Toxoplasma gondii VEG and Neospora caninum LIV Genomes with Tachyzoite Stage Transcriptome and Proteome Defines Novel Transcript Features.</title>
        <authorList>
            <person name="Ramaprasad A."/>
            <person name="Mourier T."/>
            <person name="Naeem R."/>
            <person name="Malas T.B."/>
            <person name="Moussa E."/>
            <person name="Panigrahi A."/>
            <person name="Vermont S.J."/>
            <person name="Otto T.D."/>
            <person name="Wastling J."/>
            <person name="Pain A."/>
        </authorList>
    </citation>
    <scope>NUCLEOTIDE SEQUENCE</scope>
    <source>
        <strain evidence="9">Liverpool</strain>
    </source>
</reference>
<keyword evidence="4 9" id="KW-0418">Kinase</keyword>
<dbReference type="GO" id="GO:0004674">
    <property type="term" value="F:protein serine/threonine kinase activity"/>
    <property type="evidence" value="ECO:0007669"/>
    <property type="project" value="UniProtKB-KW"/>
</dbReference>
<dbReference type="PROSITE" id="PS50011">
    <property type="entry name" value="PROTEIN_KINASE_DOM"/>
    <property type="match status" value="1"/>
</dbReference>
<keyword evidence="1" id="KW-0723">Serine/threonine-protein kinase</keyword>